<organism evidence="2 3">
    <name type="scientific">Verticillium longisporum</name>
    <name type="common">Verticillium dahliae var. longisporum</name>
    <dbReference type="NCBI Taxonomy" id="100787"/>
    <lineage>
        <taxon>Eukaryota</taxon>
        <taxon>Fungi</taxon>
        <taxon>Dikarya</taxon>
        <taxon>Ascomycota</taxon>
        <taxon>Pezizomycotina</taxon>
        <taxon>Sordariomycetes</taxon>
        <taxon>Hypocreomycetidae</taxon>
        <taxon>Glomerellales</taxon>
        <taxon>Plectosphaerellaceae</taxon>
        <taxon>Verticillium</taxon>
    </lineage>
</organism>
<evidence type="ECO:0000256" key="1">
    <source>
        <dbReference type="SAM" id="MobiDB-lite"/>
    </source>
</evidence>
<feature type="region of interest" description="Disordered" evidence="1">
    <location>
        <begin position="1"/>
        <end position="113"/>
    </location>
</feature>
<dbReference type="AlphaFoldDB" id="A0A0G4KPD0"/>
<evidence type="ECO:0000313" key="3">
    <source>
        <dbReference type="Proteomes" id="UP000045706"/>
    </source>
</evidence>
<dbReference type="EMBL" id="CVQI01002336">
    <property type="protein sequence ID" value="CRK11638.1"/>
    <property type="molecule type" value="Genomic_DNA"/>
</dbReference>
<feature type="compositionally biased region" description="Basic and acidic residues" evidence="1">
    <location>
        <begin position="56"/>
        <end position="79"/>
    </location>
</feature>
<dbReference type="Proteomes" id="UP000045706">
    <property type="component" value="Unassembled WGS sequence"/>
</dbReference>
<accession>A0A0G4KPD0</accession>
<name>A0A0G4KPD0_VERLO</name>
<reference evidence="3" key="1">
    <citation type="submission" date="2015-05" db="EMBL/GenBank/DDBJ databases">
        <authorList>
            <person name="Fogelqvist Johan"/>
        </authorList>
    </citation>
    <scope>NUCLEOTIDE SEQUENCE [LARGE SCALE GENOMIC DNA]</scope>
</reference>
<protein>
    <submittedName>
        <fullName evidence="2">Uncharacterized protein</fullName>
    </submittedName>
</protein>
<gene>
    <name evidence="2" type="ORF">BN1723_009451</name>
</gene>
<sequence>MGKKRAHPDVEDILARPCGNLAAPPGLPQRPQNAGGYHNGGPTGQPGEVGDAIDQIIRDAELGNKTKRSDEADGGGGERKAKKGARMVYSDENVSPEERMSQLPRYAWVPPVS</sequence>
<proteinExistence type="predicted"/>
<evidence type="ECO:0000313" key="2">
    <source>
        <dbReference type="EMBL" id="CRK11638.1"/>
    </source>
</evidence>